<keyword evidence="4" id="KW-0833">Ubl conjugation pathway</keyword>
<evidence type="ECO:0000259" key="6">
    <source>
        <dbReference type="PROSITE" id="PS50802"/>
    </source>
</evidence>
<protein>
    <recommendedName>
        <fullName evidence="3">ubiquitinyl hydrolase 1</fullName>
        <ecNumber evidence="3">3.4.19.12</ecNumber>
    </recommendedName>
</protein>
<keyword evidence="5" id="KW-0378">Hydrolase</keyword>
<dbReference type="CDD" id="cd22751">
    <property type="entry name" value="OTU_plant_OTU9-like"/>
    <property type="match status" value="1"/>
</dbReference>
<organism evidence="7 8">
    <name type="scientific">Trapa incisa</name>
    <dbReference type="NCBI Taxonomy" id="236973"/>
    <lineage>
        <taxon>Eukaryota</taxon>
        <taxon>Viridiplantae</taxon>
        <taxon>Streptophyta</taxon>
        <taxon>Embryophyta</taxon>
        <taxon>Tracheophyta</taxon>
        <taxon>Spermatophyta</taxon>
        <taxon>Magnoliopsida</taxon>
        <taxon>eudicotyledons</taxon>
        <taxon>Gunneridae</taxon>
        <taxon>Pentapetalae</taxon>
        <taxon>rosids</taxon>
        <taxon>malvids</taxon>
        <taxon>Myrtales</taxon>
        <taxon>Lythraceae</taxon>
        <taxon>Trapa</taxon>
    </lineage>
</organism>
<dbReference type="FunFam" id="3.90.70.80:FF:000001">
    <property type="entry name" value="OTU domain-containing protein"/>
    <property type="match status" value="1"/>
</dbReference>
<dbReference type="Proteomes" id="UP001345219">
    <property type="component" value="Chromosome 21"/>
</dbReference>
<dbReference type="PROSITE" id="PS50802">
    <property type="entry name" value="OTU"/>
    <property type="match status" value="1"/>
</dbReference>
<dbReference type="InterPro" id="IPR038765">
    <property type="entry name" value="Papain-like_cys_pep_sf"/>
</dbReference>
<dbReference type="EC" id="3.4.19.12" evidence="3"/>
<feature type="domain" description="OTU" evidence="6">
    <location>
        <begin position="190"/>
        <end position="314"/>
    </location>
</feature>
<evidence type="ECO:0000313" key="8">
    <source>
        <dbReference type="Proteomes" id="UP001345219"/>
    </source>
</evidence>
<sequence>MLEQDSDVYKWGQSIFYPIIHFNPGCPTEAIHEDGNSTSIVDSPMNHYRTVYSTGGNDESVHNLQGDFSHLEMRGTSENFHVPDDESTVVVEHEPYWGSSSMIFHYPGQSYDNKHGNNPWCSSSSSSYGGEGCAYSQRPNYEFQYSESSYSLDQLLPIPHVPRINGDIPSTDEASSDYERLSQRLQLYDLVERKVDGDGNCQFRALSDQLYQTPDRHESVRMEIVNQLSANSRVYEGYVPMEYDEYLSKMSRNGEWGDHVTLQAAADAYGVKILVITSFKDTCYIEIVPSNQKGEKVLLLSFWAEVHYNSIHPQGDIPFANSTKKKRWWSF</sequence>
<dbReference type="GO" id="GO:0004843">
    <property type="term" value="F:cysteine-type deubiquitinase activity"/>
    <property type="evidence" value="ECO:0007669"/>
    <property type="project" value="UniProtKB-EC"/>
</dbReference>
<accession>A0AAN7GYA3</accession>
<dbReference type="Pfam" id="PF02338">
    <property type="entry name" value="OTU"/>
    <property type="match status" value="1"/>
</dbReference>
<comment type="caution">
    <text evidence="7">The sequence shown here is derived from an EMBL/GenBank/DDBJ whole genome shotgun (WGS) entry which is preliminary data.</text>
</comment>
<name>A0AAN7GYA3_9MYRT</name>
<comment type="similarity">
    <text evidence="2">Belongs to the peptidase C85 family.</text>
</comment>
<evidence type="ECO:0000256" key="2">
    <source>
        <dbReference type="ARBA" id="ARBA00010407"/>
    </source>
</evidence>
<dbReference type="InterPro" id="IPR003323">
    <property type="entry name" value="OTU_dom"/>
</dbReference>
<gene>
    <name evidence="7" type="ORF">SAY87_026776</name>
</gene>
<evidence type="ECO:0000256" key="4">
    <source>
        <dbReference type="ARBA" id="ARBA00022786"/>
    </source>
</evidence>
<dbReference type="AlphaFoldDB" id="A0AAN7GYA3"/>
<evidence type="ECO:0000256" key="3">
    <source>
        <dbReference type="ARBA" id="ARBA00012759"/>
    </source>
</evidence>
<dbReference type="InterPro" id="IPR050704">
    <property type="entry name" value="Peptidase_C85-like"/>
</dbReference>
<reference evidence="7 8" key="1">
    <citation type="journal article" date="2023" name="Hortic Res">
        <title>Pangenome of water caltrop reveals structural variations and asymmetric subgenome divergence after allopolyploidization.</title>
        <authorList>
            <person name="Zhang X."/>
            <person name="Chen Y."/>
            <person name="Wang L."/>
            <person name="Yuan Y."/>
            <person name="Fang M."/>
            <person name="Shi L."/>
            <person name="Lu R."/>
            <person name="Comes H.P."/>
            <person name="Ma Y."/>
            <person name="Chen Y."/>
            <person name="Huang G."/>
            <person name="Zhou Y."/>
            <person name="Zheng Z."/>
            <person name="Qiu Y."/>
        </authorList>
    </citation>
    <scope>NUCLEOTIDE SEQUENCE [LARGE SCALE GENOMIC DNA]</scope>
    <source>
        <tissue evidence="7">Roots</tissue>
    </source>
</reference>
<evidence type="ECO:0000256" key="1">
    <source>
        <dbReference type="ARBA" id="ARBA00000707"/>
    </source>
</evidence>
<comment type="catalytic activity">
    <reaction evidence="1">
        <text>Thiol-dependent hydrolysis of ester, thioester, amide, peptide and isopeptide bonds formed by the C-terminal Gly of ubiquitin (a 76-residue protein attached to proteins as an intracellular targeting signal).</text>
        <dbReference type="EC" id="3.4.19.12"/>
    </reaction>
</comment>
<dbReference type="PANTHER" id="PTHR12419:SF90">
    <property type="entry name" value="OS02G0819500 PROTEIN"/>
    <property type="match status" value="1"/>
</dbReference>
<dbReference type="PANTHER" id="PTHR12419">
    <property type="entry name" value="OTU DOMAIN CONTAINING PROTEIN"/>
    <property type="match status" value="1"/>
</dbReference>
<dbReference type="EMBL" id="JAXIOK010000018">
    <property type="protein sequence ID" value="KAK4749327.1"/>
    <property type="molecule type" value="Genomic_DNA"/>
</dbReference>
<proteinExistence type="inferred from homology"/>
<dbReference type="Gene3D" id="3.90.70.80">
    <property type="match status" value="1"/>
</dbReference>
<evidence type="ECO:0000313" key="7">
    <source>
        <dbReference type="EMBL" id="KAK4749327.1"/>
    </source>
</evidence>
<dbReference type="GO" id="GO:0016579">
    <property type="term" value="P:protein deubiquitination"/>
    <property type="evidence" value="ECO:0007669"/>
    <property type="project" value="TreeGrafter"/>
</dbReference>
<keyword evidence="8" id="KW-1185">Reference proteome</keyword>
<evidence type="ECO:0000256" key="5">
    <source>
        <dbReference type="ARBA" id="ARBA00022801"/>
    </source>
</evidence>
<dbReference type="SUPFAM" id="SSF54001">
    <property type="entry name" value="Cysteine proteinases"/>
    <property type="match status" value="1"/>
</dbReference>